<protein>
    <recommendedName>
        <fullName evidence="7">N-acylneuraminate cytidylyltransferase</fullName>
        <ecNumber evidence="7">2.7.7.43</ecNumber>
    </recommendedName>
</protein>
<gene>
    <name evidence="11" type="ORF">DWQ67_07670</name>
</gene>
<evidence type="ECO:0000256" key="6">
    <source>
        <dbReference type="ARBA" id="ARBA00011881"/>
    </source>
</evidence>
<dbReference type="InterPro" id="IPR023214">
    <property type="entry name" value="HAD_sf"/>
</dbReference>
<dbReference type="Gene3D" id="3.90.550.10">
    <property type="entry name" value="Spore Coat Polysaccharide Biosynthesis Protein SpsA, Chain A"/>
    <property type="match status" value="1"/>
</dbReference>
<name>A0A496PIP3_9MICC</name>
<sequence length="436" mass="45627">MSQNEQQHSTNRVAVVIPARGGSKGVPLKNLRPVAGRSLISRAVDAAKAATLVTDVFVSTDHSGIAREAAAAGARIVERPEELSGDAASSESAVLHTLDTLAANGEPTPTVTVLLQCTSPFIDPADLDEAVRRVLLGQADVSFAAIEDHGFLWTKDSEDTVQAVGHEASSRPRRQDRAPQYRETGAFYAMRTEGLRANRHRFFGELDIMLVPGWTAPEIDTLEDLQAVSELASRKARTPLSGLAAGPALDVDALITDFDGVHTDDAAFLDQNGTESVRVHRGDGMGVSRLTAAGVPLLILSTETNPVVSARANKLRVPVLQGVADKAGALSAWMAEHGLDPRRVAYLGNDVNDLPALRLVGWPLAVADARPEVLAAARLTLTASGGHGAVREACERVLAGRAAAEQAASDALLPSVFGVADPANAPTASAVASATV</sequence>
<dbReference type="PANTHER" id="PTHR21485">
    <property type="entry name" value="HAD SUPERFAMILY MEMBERS CMAS AND KDSC"/>
    <property type="match status" value="1"/>
</dbReference>
<dbReference type="Pfam" id="PF08282">
    <property type="entry name" value="Hydrolase_3"/>
    <property type="match status" value="1"/>
</dbReference>
<dbReference type="GO" id="GO:0046872">
    <property type="term" value="F:metal ion binding"/>
    <property type="evidence" value="ECO:0007669"/>
    <property type="project" value="UniProtKB-KW"/>
</dbReference>
<evidence type="ECO:0000256" key="10">
    <source>
        <dbReference type="ARBA" id="ARBA00022842"/>
    </source>
</evidence>
<dbReference type="InterPro" id="IPR050793">
    <property type="entry name" value="CMP-NeuNAc_synthase"/>
</dbReference>
<evidence type="ECO:0000256" key="2">
    <source>
        <dbReference type="ARBA" id="ARBA00001946"/>
    </source>
</evidence>
<proteinExistence type="inferred from homology"/>
<dbReference type="Gene3D" id="3.40.50.1000">
    <property type="entry name" value="HAD superfamily/HAD-like"/>
    <property type="match status" value="1"/>
</dbReference>
<dbReference type="Pfam" id="PF02348">
    <property type="entry name" value="CTP_transf_3"/>
    <property type="match status" value="1"/>
</dbReference>
<dbReference type="GO" id="GO:0006054">
    <property type="term" value="P:N-acetylneuraminate metabolic process"/>
    <property type="evidence" value="ECO:0007669"/>
    <property type="project" value="UniProtKB-UniPathway"/>
</dbReference>
<dbReference type="CDD" id="cd02513">
    <property type="entry name" value="CMP-NeuAc_Synthase"/>
    <property type="match status" value="1"/>
</dbReference>
<dbReference type="InterPro" id="IPR036412">
    <property type="entry name" value="HAD-like_sf"/>
</dbReference>
<dbReference type="GO" id="GO:0008781">
    <property type="term" value="F:N-acylneuraminate cytidylyltransferase activity"/>
    <property type="evidence" value="ECO:0007669"/>
    <property type="project" value="UniProtKB-EC"/>
</dbReference>
<dbReference type="InterPro" id="IPR003329">
    <property type="entry name" value="Cytidylyl_trans"/>
</dbReference>
<evidence type="ECO:0000256" key="9">
    <source>
        <dbReference type="ARBA" id="ARBA00022801"/>
    </source>
</evidence>
<evidence type="ECO:0000256" key="5">
    <source>
        <dbReference type="ARBA" id="ARBA00010726"/>
    </source>
</evidence>
<dbReference type="SUPFAM" id="SSF56784">
    <property type="entry name" value="HAD-like"/>
    <property type="match status" value="1"/>
</dbReference>
<dbReference type="Proteomes" id="UP000273119">
    <property type="component" value="Unassembled WGS sequence"/>
</dbReference>
<accession>A0A496PIP3</accession>
<dbReference type="AlphaFoldDB" id="A0A496PIP3"/>
<evidence type="ECO:0000256" key="7">
    <source>
        <dbReference type="ARBA" id="ARBA00012491"/>
    </source>
</evidence>
<evidence type="ECO:0000313" key="11">
    <source>
        <dbReference type="EMBL" id="RKW70361.1"/>
    </source>
</evidence>
<dbReference type="GO" id="GO:0016788">
    <property type="term" value="F:hydrolase activity, acting on ester bonds"/>
    <property type="evidence" value="ECO:0007669"/>
    <property type="project" value="InterPro"/>
</dbReference>
<evidence type="ECO:0000256" key="4">
    <source>
        <dbReference type="ARBA" id="ARBA00005893"/>
    </source>
</evidence>
<keyword evidence="8" id="KW-0479">Metal-binding</keyword>
<evidence type="ECO:0000256" key="1">
    <source>
        <dbReference type="ARBA" id="ARBA00001862"/>
    </source>
</evidence>
<comment type="cofactor">
    <cofactor evidence="2">
        <name>Mg(2+)</name>
        <dbReference type="ChEBI" id="CHEBI:18420"/>
    </cofactor>
</comment>
<keyword evidence="12" id="KW-1185">Reference proteome</keyword>
<dbReference type="EMBL" id="QQXL01000004">
    <property type="protein sequence ID" value="RKW70361.1"/>
    <property type="molecule type" value="Genomic_DNA"/>
</dbReference>
<keyword evidence="11" id="KW-0808">Transferase</keyword>
<comment type="caution">
    <text evidence="11">The sequence shown here is derived from an EMBL/GenBank/DDBJ whole genome shotgun (WGS) entry which is preliminary data.</text>
</comment>
<comment type="pathway">
    <text evidence="3">Amino-sugar metabolism; N-acetylneuraminate metabolism.</text>
</comment>
<dbReference type="PANTHER" id="PTHR21485:SF3">
    <property type="entry name" value="N-ACYLNEURAMINATE CYTIDYLYLTRANSFERASE"/>
    <property type="match status" value="1"/>
</dbReference>
<dbReference type="EC" id="2.7.7.43" evidence="7"/>
<keyword evidence="11" id="KW-0548">Nucleotidyltransferase</keyword>
<reference evidence="11 12" key="1">
    <citation type="submission" date="2018-07" db="EMBL/GenBank/DDBJ databases">
        <title>Arthrobacter sp. nov., isolated from raw cow's milk with high bacterial count.</title>
        <authorList>
            <person name="Hahne J."/>
            <person name="Isele D."/>
            <person name="Lipski A."/>
        </authorList>
    </citation>
    <scope>NUCLEOTIDE SEQUENCE [LARGE SCALE GENOMIC DNA]</scope>
    <source>
        <strain evidence="11 12">JZ R-183</strain>
    </source>
</reference>
<dbReference type="SUPFAM" id="SSF53448">
    <property type="entry name" value="Nucleotide-diphospho-sugar transferases"/>
    <property type="match status" value="1"/>
</dbReference>
<evidence type="ECO:0000256" key="3">
    <source>
        <dbReference type="ARBA" id="ARBA00005141"/>
    </source>
</evidence>
<dbReference type="InterPro" id="IPR029044">
    <property type="entry name" value="Nucleotide-diphossugar_trans"/>
</dbReference>
<keyword evidence="10" id="KW-0460">Magnesium</keyword>
<comment type="similarity">
    <text evidence="4">Belongs to the KdsC family.</text>
</comment>
<comment type="catalytic activity">
    <reaction evidence="1">
        <text>an N-acylneuraminate + CTP = a CMP-N-acyl-beta-neuraminate + diphosphate</text>
        <dbReference type="Rhea" id="RHEA:11344"/>
        <dbReference type="ChEBI" id="CHEBI:33019"/>
        <dbReference type="ChEBI" id="CHEBI:37563"/>
        <dbReference type="ChEBI" id="CHEBI:60073"/>
        <dbReference type="ChEBI" id="CHEBI:68671"/>
        <dbReference type="EC" id="2.7.7.43"/>
    </reaction>
</comment>
<comment type="subunit">
    <text evidence="6">Homotetramer.</text>
</comment>
<evidence type="ECO:0000313" key="12">
    <source>
        <dbReference type="Proteomes" id="UP000273119"/>
    </source>
</evidence>
<comment type="similarity">
    <text evidence="5">Belongs to the CMP-NeuNAc synthase family.</text>
</comment>
<dbReference type="RefSeq" id="WP_121485014.1">
    <property type="nucleotide sequence ID" value="NZ_QQXL01000004.1"/>
</dbReference>
<dbReference type="UniPathway" id="UPA00628"/>
<dbReference type="SFLD" id="SFLDS00003">
    <property type="entry name" value="Haloacid_Dehalogenase"/>
    <property type="match status" value="1"/>
</dbReference>
<dbReference type="InterPro" id="IPR010023">
    <property type="entry name" value="KdsC_fam"/>
</dbReference>
<keyword evidence="9" id="KW-0378">Hydrolase</keyword>
<dbReference type="SFLD" id="SFLDG01136">
    <property type="entry name" value="C1.6:_Phosphoserine_Phosphatas"/>
    <property type="match status" value="1"/>
</dbReference>
<evidence type="ECO:0000256" key="8">
    <source>
        <dbReference type="ARBA" id="ARBA00022723"/>
    </source>
</evidence>
<dbReference type="SFLD" id="SFLDG01138">
    <property type="entry name" value="C1.6.2:_Deoxy-d-mannose-octulo"/>
    <property type="match status" value="1"/>
</dbReference>
<organism evidence="11 12">
    <name type="scientific">Galactobacter caseinivorans</name>
    <dbReference type="NCBI Taxonomy" id="2676123"/>
    <lineage>
        <taxon>Bacteria</taxon>
        <taxon>Bacillati</taxon>
        <taxon>Actinomycetota</taxon>
        <taxon>Actinomycetes</taxon>
        <taxon>Micrococcales</taxon>
        <taxon>Micrococcaceae</taxon>
        <taxon>Galactobacter</taxon>
    </lineage>
</organism>